<feature type="transmembrane region" description="Helical" evidence="9">
    <location>
        <begin position="215"/>
        <end position="240"/>
    </location>
</feature>
<dbReference type="PANTHER" id="PTHR13121:SF0">
    <property type="entry name" value="PHOSPHATIDYLINOSITOL GLYCAN ANCHOR BIOSYNTHESIS CLASS U PROTEIN"/>
    <property type="match status" value="1"/>
</dbReference>
<comment type="caution">
    <text evidence="10">The sequence shown here is derived from an EMBL/GenBank/DDBJ whole genome shotgun (WGS) entry which is preliminary data.</text>
</comment>
<dbReference type="GO" id="GO:0042765">
    <property type="term" value="C:GPI-anchor transamidase complex"/>
    <property type="evidence" value="ECO:0007669"/>
    <property type="project" value="InterPro"/>
</dbReference>
<dbReference type="EMBL" id="MLKD01000010">
    <property type="protein sequence ID" value="OQE22331.1"/>
    <property type="molecule type" value="Genomic_DNA"/>
</dbReference>
<comment type="similarity">
    <text evidence="3">Belongs to the PIGU family.</text>
</comment>
<keyword evidence="11" id="KW-1185">Reference proteome</keyword>
<comment type="subcellular location">
    <subcellularLocation>
        <location evidence="1">Endoplasmic reticulum membrane</location>
        <topology evidence="1">Multi-pass membrane protein</topology>
    </subcellularLocation>
</comment>
<evidence type="ECO:0000256" key="7">
    <source>
        <dbReference type="ARBA" id="ARBA00022989"/>
    </source>
</evidence>
<name>A0A1V6T874_9EURO</name>
<evidence type="ECO:0000313" key="11">
    <source>
        <dbReference type="Proteomes" id="UP000191285"/>
    </source>
</evidence>
<evidence type="ECO:0000256" key="2">
    <source>
        <dbReference type="ARBA" id="ARBA00004687"/>
    </source>
</evidence>
<dbReference type="OrthoDB" id="549017at2759"/>
<evidence type="ECO:0000256" key="8">
    <source>
        <dbReference type="ARBA" id="ARBA00023136"/>
    </source>
</evidence>
<evidence type="ECO:0008006" key="12">
    <source>
        <dbReference type="Google" id="ProtNLM"/>
    </source>
</evidence>
<evidence type="ECO:0000313" key="10">
    <source>
        <dbReference type="EMBL" id="OQE22331.1"/>
    </source>
</evidence>
<proteinExistence type="inferred from homology"/>
<feature type="transmembrane region" description="Helical" evidence="9">
    <location>
        <begin position="176"/>
        <end position="203"/>
    </location>
</feature>
<comment type="pathway">
    <text evidence="2">Glycolipid biosynthesis; glycosylphosphatidylinositol-anchor biosynthesis.</text>
</comment>
<evidence type="ECO:0000256" key="1">
    <source>
        <dbReference type="ARBA" id="ARBA00004477"/>
    </source>
</evidence>
<feature type="transmembrane region" description="Helical" evidence="9">
    <location>
        <begin position="306"/>
        <end position="324"/>
    </location>
</feature>
<organism evidence="10 11">
    <name type="scientific">Penicillium steckii</name>
    <dbReference type="NCBI Taxonomy" id="303698"/>
    <lineage>
        <taxon>Eukaryota</taxon>
        <taxon>Fungi</taxon>
        <taxon>Dikarya</taxon>
        <taxon>Ascomycota</taxon>
        <taxon>Pezizomycotina</taxon>
        <taxon>Eurotiomycetes</taxon>
        <taxon>Eurotiomycetidae</taxon>
        <taxon>Eurotiales</taxon>
        <taxon>Aspergillaceae</taxon>
        <taxon>Penicillium</taxon>
    </lineage>
</organism>
<feature type="transmembrane region" description="Helical" evidence="9">
    <location>
        <begin position="379"/>
        <end position="397"/>
    </location>
</feature>
<reference evidence="11" key="1">
    <citation type="journal article" date="2017" name="Nat. Microbiol.">
        <title>Global analysis of biosynthetic gene clusters reveals vast potential of secondary metabolite production in Penicillium species.</title>
        <authorList>
            <person name="Nielsen J.C."/>
            <person name="Grijseels S."/>
            <person name="Prigent S."/>
            <person name="Ji B."/>
            <person name="Dainat J."/>
            <person name="Nielsen K.F."/>
            <person name="Frisvad J.C."/>
            <person name="Workman M."/>
            <person name="Nielsen J."/>
        </authorList>
    </citation>
    <scope>NUCLEOTIDE SEQUENCE [LARGE SCALE GENOMIC DNA]</scope>
    <source>
        <strain evidence="11">IBT 24891</strain>
    </source>
</reference>
<feature type="transmembrane region" description="Helical" evidence="9">
    <location>
        <begin position="282"/>
        <end position="300"/>
    </location>
</feature>
<protein>
    <recommendedName>
        <fullName evidence="12">GPI transamidase subunit PIG-U</fullName>
    </recommendedName>
</protein>
<keyword evidence="6" id="KW-0256">Endoplasmic reticulum</keyword>
<feature type="transmembrane region" description="Helical" evidence="9">
    <location>
        <begin position="345"/>
        <end position="367"/>
    </location>
</feature>
<evidence type="ECO:0000256" key="9">
    <source>
        <dbReference type="SAM" id="Phobius"/>
    </source>
</evidence>
<sequence>MAVDRRMVGVFGAAFVLRLLLICVFPSLPDLLTGRVEVSTPVNSFKRLQEGLYLYIRNVSPYDGGVFHQAPLLLPLFSLLPDIHNNPTPTAIIYFTVDLVNAYALVTISESGQSIQSRFHSAIRKHVRWDGVSVAAWFLFNPFTIATCLARSTSVFTTSGILFAVSNAVGGNSINAMLALGLASYLSLYPALLFIPLVLLCYDRVHQTSKQPPKAALYILQHAGILVASVAGLLALSYIITGNFWEFMSATYGFHLLVPDLTPNVGLWWYFFIEMFDSFREFFLGVFWLHLASYVGGLTARLRRQPLFVIASLLGVFAIFKPYPSISDASLYFAMLPLYRHLFPLMRYTFFAISAILYSSLLGPAFYHLWIYAGSGNANFFYAITLVWSLGLSILLADSIFSALRDEWEQDNPDMQGAEIKQV</sequence>
<dbReference type="STRING" id="303698.A0A1V6T874"/>
<accession>A0A1V6T874</accession>
<evidence type="ECO:0000256" key="5">
    <source>
        <dbReference type="ARBA" id="ARBA00022692"/>
    </source>
</evidence>
<keyword evidence="7 9" id="KW-1133">Transmembrane helix</keyword>
<keyword evidence="5 9" id="KW-0812">Transmembrane</keyword>
<dbReference type="Pfam" id="PF06728">
    <property type="entry name" value="PIG-U"/>
    <property type="match status" value="1"/>
</dbReference>
<dbReference type="GO" id="GO:0006506">
    <property type="term" value="P:GPI anchor biosynthetic process"/>
    <property type="evidence" value="ECO:0007669"/>
    <property type="project" value="UniProtKB-UniPathway"/>
</dbReference>
<gene>
    <name evidence="10" type="ORF">PENSTE_c010G05994</name>
</gene>
<dbReference type="Proteomes" id="UP000191285">
    <property type="component" value="Unassembled WGS sequence"/>
</dbReference>
<feature type="transmembrane region" description="Helical" evidence="9">
    <location>
        <begin position="129"/>
        <end position="156"/>
    </location>
</feature>
<dbReference type="AlphaFoldDB" id="A0A1V6T874"/>
<dbReference type="PANTHER" id="PTHR13121">
    <property type="entry name" value="GPI TRANSAMIDASE COMPONENT PIG-U"/>
    <property type="match status" value="1"/>
</dbReference>
<feature type="transmembrane region" description="Helical" evidence="9">
    <location>
        <begin position="7"/>
        <end position="28"/>
    </location>
</feature>
<keyword evidence="8 9" id="KW-0472">Membrane</keyword>
<evidence type="ECO:0000256" key="4">
    <source>
        <dbReference type="ARBA" id="ARBA00022502"/>
    </source>
</evidence>
<feature type="transmembrane region" description="Helical" evidence="9">
    <location>
        <begin position="252"/>
        <end position="270"/>
    </location>
</feature>
<dbReference type="UniPathway" id="UPA00196"/>
<dbReference type="GO" id="GO:0016255">
    <property type="term" value="P:attachment of GPI anchor to protein"/>
    <property type="evidence" value="ECO:0007669"/>
    <property type="project" value="InterPro"/>
</dbReference>
<dbReference type="InterPro" id="IPR009600">
    <property type="entry name" value="PIG-U"/>
</dbReference>
<evidence type="ECO:0000256" key="3">
    <source>
        <dbReference type="ARBA" id="ARBA00010026"/>
    </source>
</evidence>
<keyword evidence="4" id="KW-0337">GPI-anchor biosynthesis</keyword>
<evidence type="ECO:0000256" key="6">
    <source>
        <dbReference type="ARBA" id="ARBA00022824"/>
    </source>
</evidence>